<dbReference type="Proteomes" id="UP000499080">
    <property type="component" value="Unassembled WGS sequence"/>
</dbReference>
<sequence length="133" mass="15018">MIASFSPIIRPETLCGIFLIFPSILRLCCRFRMRNIQSSRPSISCITSSVLLLPHLDDVILSVSVPSLFHTDVQLIPKPTDLSTEQQAQLDAVIGACADVFYSSDDNIGLFPHVEFKMDLQHDKPIRSRQYRL</sequence>
<evidence type="ECO:0000313" key="1">
    <source>
        <dbReference type="EMBL" id="GBM10725.1"/>
    </source>
</evidence>
<evidence type="ECO:0000313" key="2">
    <source>
        <dbReference type="Proteomes" id="UP000499080"/>
    </source>
</evidence>
<dbReference type="EMBL" id="BGPR01000290">
    <property type="protein sequence ID" value="GBM10725.1"/>
    <property type="molecule type" value="Genomic_DNA"/>
</dbReference>
<dbReference type="AlphaFoldDB" id="A0A4Y2D595"/>
<protein>
    <submittedName>
        <fullName evidence="1">Uncharacterized protein</fullName>
    </submittedName>
</protein>
<keyword evidence="2" id="KW-1185">Reference proteome</keyword>
<name>A0A4Y2D595_ARAVE</name>
<dbReference type="OrthoDB" id="7288680at2759"/>
<gene>
    <name evidence="1" type="ORF">AVEN_116_1</name>
</gene>
<organism evidence="1 2">
    <name type="scientific">Araneus ventricosus</name>
    <name type="common">Orbweaver spider</name>
    <name type="synonym">Epeira ventricosa</name>
    <dbReference type="NCBI Taxonomy" id="182803"/>
    <lineage>
        <taxon>Eukaryota</taxon>
        <taxon>Metazoa</taxon>
        <taxon>Ecdysozoa</taxon>
        <taxon>Arthropoda</taxon>
        <taxon>Chelicerata</taxon>
        <taxon>Arachnida</taxon>
        <taxon>Araneae</taxon>
        <taxon>Araneomorphae</taxon>
        <taxon>Entelegynae</taxon>
        <taxon>Araneoidea</taxon>
        <taxon>Araneidae</taxon>
        <taxon>Araneus</taxon>
    </lineage>
</organism>
<reference evidence="1 2" key="1">
    <citation type="journal article" date="2019" name="Sci. Rep.">
        <title>Orb-weaving spider Araneus ventricosus genome elucidates the spidroin gene catalogue.</title>
        <authorList>
            <person name="Kono N."/>
            <person name="Nakamura H."/>
            <person name="Ohtoshi R."/>
            <person name="Moran D.A.P."/>
            <person name="Shinohara A."/>
            <person name="Yoshida Y."/>
            <person name="Fujiwara M."/>
            <person name="Mori M."/>
            <person name="Tomita M."/>
            <person name="Arakawa K."/>
        </authorList>
    </citation>
    <scope>NUCLEOTIDE SEQUENCE [LARGE SCALE GENOMIC DNA]</scope>
</reference>
<proteinExistence type="predicted"/>
<accession>A0A4Y2D595</accession>
<comment type="caution">
    <text evidence="1">The sequence shown here is derived from an EMBL/GenBank/DDBJ whole genome shotgun (WGS) entry which is preliminary data.</text>
</comment>